<dbReference type="Gene3D" id="1.10.340.70">
    <property type="match status" value="1"/>
</dbReference>
<dbReference type="CDD" id="cd01647">
    <property type="entry name" value="RT_LTR"/>
    <property type="match status" value="1"/>
</dbReference>
<feature type="region of interest" description="Disordered" evidence="1">
    <location>
        <begin position="159"/>
        <end position="193"/>
    </location>
</feature>
<sequence length="987" mass="113463">MSSSTPNQVIIKSKGKITFKRQSATTIWLSDEARKGMKPEEPLAHSYWENTDPNKLLGLVMVRETGILLYRMFRERGVEEENSSALGNWSLFPISSRSRSYGGLGRQASPFGDVKSNLGGGTSNGPNLKNEMGIRRLSYQELIDRRQKGLCFKCADKDNEERNTQDEEEVDSSPLQGDETDDDPPKFSEGYVQPFPHSKIERVTHNFISQKLVESLDWERENTRVVSRLGAGIIGGATSQLRRSSHEDQDSECIQILKGVMHSKNIPTMLKVMNEDKSKVQGKDLSELSPKQCEELQRLTLSSTTPRDYVQCDQRNMQSRCCLGKGLSTYPLIVILNTKKNEIERQVQVLLDDGHVRPSQSDYSSPVLLVKKKMLLGVCVDFKALNKGTIPNKFPISMIEELLDKLHRSRFFSKLDLKFGYHQVRMKEEDIHKIDFRLMNAFQWIARHLEEIMGILRSRQLYANKKKCLFGQKSVEYLGHIISKEGVGGDPAKVRSVQEWPISKCKRCAWLLGVNRLLLKVHQRLTDLTKKDAFCWNASAQQAFEELKRRIITAPVLALPNGPCSVHIALFGVYTDYKSLKQLLQQHVTTRSQQNWLAKLLGYSFDIIYKLGHEYRNVDALSSSMEEEWVDSQSLIVEVHSNEELKKIIEEVKVDPQVHPEYRYQQGVLFFYNGRLALSEKSIWIPVVLQEYHSTPQGGHWGFFRTYRKLVENMYWKGVKAKVQQFVRTYDTCQRQKYLATAVGCLSKYGHFIPLKHPYTAKLIAADVFVKDVVCLHSVPNSVIAWARYWYNITYHVSKTTLPFKVVYGCKTPILVVSKVRMKAQADDHRQEKSFELGEWSVGIVAYKLKLPQTSRIHPVFHISLVKKVVGNYSVQLESPTRLEGDNEIQWEPIAVLATRSIWKAGDSRWSGRAIDEATWEDEIMMRSQFLTLSLQRKTVVVGGGSNEARMEMKPKKPYAHSYWENVDPRKWRVYVRRKKKGMMQEC</sequence>
<feature type="domain" description="Integrase zinc-binding" evidence="2">
    <location>
        <begin position="687"/>
        <end position="737"/>
    </location>
</feature>
<name>A0AAQ3S9V3_VIGMU</name>
<dbReference type="InterPro" id="IPR050951">
    <property type="entry name" value="Retrovirus_Pol_polyprotein"/>
</dbReference>
<evidence type="ECO:0000313" key="4">
    <source>
        <dbReference type="Proteomes" id="UP001374535"/>
    </source>
</evidence>
<evidence type="ECO:0000259" key="2">
    <source>
        <dbReference type="Pfam" id="PF17921"/>
    </source>
</evidence>
<keyword evidence="4" id="KW-1185">Reference proteome</keyword>
<dbReference type="InterPro" id="IPR043502">
    <property type="entry name" value="DNA/RNA_pol_sf"/>
</dbReference>
<dbReference type="PANTHER" id="PTHR37984:SF5">
    <property type="entry name" value="PROTEIN NYNRIN-LIKE"/>
    <property type="match status" value="1"/>
</dbReference>
<dbReference type="Pfam" id="PF17921">
    <property type="entry name" value="Integrase_H2C2"/>
    <property type="match status" value="1"/>
</dbReference>
<dbReference type="SUPFAM" id="SSF56672">
    <property type="entry name" value="DNA/RNA polymerases"/>
    <property type="match status" value="1"/>
</dbReference>
<dbReference type="PANTHER" id="PTHR37984">
    <property type="entry name" value="PROTEIN CBG26694"/>
    <property type="match status" value="1"/>
</dbReference>
<dbReference type="EMBL" id="CP144700">
    <property type="protein sequence ID" value="WVZ21813.1"/>
    <property type="molecule type" value="Genomic_DNA"/>
</dbReference>
<reference evidence="3 4" key="1">
    <citation type="journal article" date="2023" name="Life. Sci Alliance">
        <title>Evolutionary insights into 3D genome organization and epigenetic landscape of Vigna mungo.</title>
        <authorList>
            <person name="Junaid A."/>
            <person name="Singh B."/>
            <person name="Bhatia S."/>
        </authorList>
    </citation>
    <scope>NUCLEOTIDE SEQUENCE [LARGE SCALE GENOMIC DNA]</scope>
    <source>
        <strain evidence="3">Urdbean</strain>
    </source>
</reference>
<dbReference type="InterPro" id="IPR041588">
    <property type="entry name" value="Integrase_H2C2"/>
</dbReference>
<dbReference type="Gene3D" id="3.30.70.270">
    <property type="match status" value="3"/>
</dbReference>
<organism evidence="3 4">
    <name type="scientific">Vigna mungo</name>
    <name type="common">Black gram</name>
    <name type="synonym">Phaseolus mungo</name>
    <dbReference type="NCBI Taxonomy" id="3915"/>
    <lineage>
        <taxon>Eukaryota</taxon>
        <taxon>Viridiplantae</taxon>
        <taxon>Streptophyta</taxon>
        <taxon>Embryophyta</taxon>
        <taxon>Tracheophyta</taxon>
        <taxon>Spermatophyta</taxon>
        <taxon>Magnoliopsida</taxon>
        <taxon>eudicotyledons</taxon>
        <taxon>Gunneridae</taxon>
        <taxon>Pentapetalae</taxon>
        <taxon>rosids</taxon>
        <taxon>fabids</taxon>
        <taxon>Fabales</taxon>
        <taxon>Fabaceae</taxon>
        <taxon>Papilionoideae</taxon>
        <taxon>50 kb inversion clade</taxon>
        <taxon>NPAAA clade</taxon>
        <taxon>indigoferoid/millettioid clade</taxon>
        <taxon>Phaseoleae</taxon>
        <taxon>Vigna</taxon>
    </lineage>
</organism>
<dbReference type="InterPro" id="IPR043128">
    <property type="entry name" value="Rev_trsase/Diguanyl_cyclase"/>
</dbReference>
<dbReference type="Proteomes" id="UP001374535">
    <property type="component" value="Chromosome 1"/>
</dbReference>
<evidence type="ECO:0000256" key="1">
    <source>
        <dbReference type="SAM" id="MobiDB-lite"/>
    </source>
</evidence>
<proteinExistence type="predicted"/>
<dbReference type="AlphaFoldDB" id="A0AAQ3S9V3"/>
<protein>
    <recommendedName>
        <fullName evidence="2">Integrase zinc-binding domain-containing protein</fullName>
    </recommendedName>
</protein>
<accession>A0AAQ3S9V3</accession>
<gene>
    <name evidence="3" type="ORF">V8G54_000357</name>
</gene>
<feature type="region of interest" description="Disordered" evidence="1">
    <location>
        <begin position="107"/>
        <end position="131"/>
    </location>
</feature>
<evidence type="ECO:0000313" key="3">
    <source>
        <dbReference type="EMBL" id="WVZ21813.1"/>
    </source>
</evidence>
<dbReference type="Gene3D" id="3.10.10.10">
    <property type="entry name" value="HIV Type 1 Reverse Transcriptase, subunit A, domain 1"/>
    <property type="match status" value="1"/>
</dbReference>